<dbReference type="Gene3D" id="3.40.50.1820">
    <property type="entry name" value="alpha/beta hydrolase"/>
    <property type="match status" value="1"/>
</dbReference>
<evidence type="ECO:0000313" key="2">
    <source>
        <dbReference type="EMBL" id="MFC4699745.1"/>
    </source>
</evidence>
<dbReference type="EMBL" id="JBHSGU010000002">
    <property type="protein sequence ID" value="MFC4699745.1"/>
    <property type="molecule type" value="Genomic_DNA"/>
</dbReference>
<sequence>MRDETMLSESFDAYLNNARWFQYGSHKIAYWDSGAPVAHHFSAPDSSPSNADLSLIHSQSIDKQPPILFLHGFPSASWDWHHQWAHFIKSHRCIAFDMLGFGISDKPTKYKYSVLEQAKIAIYLCQKLKISRLHIVAHDYGVSVAQQLLSLQNSESASVDIESLCFLNGGLFAELHRPLLTQKLLHSVLGPLLVKCMNKGSLRRSFGKIFGPETPPSQADIDTIWRLLEFKNGMAVLPKLLDYLDERVLHRDRWVASMQSTSTPLGFINGVFDPISGEHMLAQFNALLPDAASIGINVGHYPQLEAPRRVSDLIANFINSKGFA</sequence>
<dbReference type="RefSeq" id="WP_382406556.1">
    <property type="nucleotide sequence ID" value="NZ_JBHSGU010000002.1"/>
</dbReference>
<reference evidence="3" key="1">
    <citation type="journal article" date="2019" name="Int. J. Syst. Evol. Microbiol.">
        <title>The Global Catalogue of Microorganisms (GCM) 10K type strain sequencing project: providing services to taxonomists for standard genome sequencing and annotation.</title>
        <authorList>
            <consortium name="The Broad Institute Genomics Platform"/>
            <consortium name="The Broad Institute Genome Sequencing Center for Infectious Disease"/>
            <person name="Wu L."/>
            <person name="Ma J."/>
        </authorList>
    </citation>
    <scope>NUCLEOTIDE SEQUENCE [LARGE SCALE GENOMIC DNA]</scope>
    <source>
        <strain evidence="3">KACC 12507</strain>
    </source>
</reference>
<comment type="caution">
    <text evidence="2">The sequence shown here is derived from an EMBL/GenBank/DDBJ whole genome shotgun (WGS) entry which is preliminary data.</text>
</comment>
<dbReference type="PRINTS" id="PR00412">
    <property type="entry name" value="EPOXHYDRLASE"/>
</dbReference>
<dbReference type="GO" id="GO:0016787">
    <property type="term" value="F:hydrolase activity"/>
    <property type="evidence" value="ECO:0007669"/>
    <property type="project" value="UniProtKB-KW"/>
</dbReference>
<dbReference type="InterPro" id="IPR000639">
    <property type="entry name" value="Epox_hydrolase-like"/>
</dbReference>
<dbReference type="Proteomes" id="UP001595897">
    <property type="component" value="Unassembled WGS sequence"/>
</dbReference>
<dbReference type="InterPro" id="IPR029058">
    <property type="entry name" value="AB_hydrolase_fold"/>
</dbReference>
<accession>A0ABV9LVV7</accession>
<protein>
    <submittedName>
        <fullName evidence="2">Alpha/beta fold hydrolase</fullName>
    </submittedName>
</protein>
<dbReference type="InterPro" id="IPR050266">
    <property type="entry name" value="AB_hydrolase_sf"/>
</dbReference>
<dbReference type="SUPFAM" id="SSF53474">
    <property type="entry name" value="alpha/beta-Hydrolases"/>
    <property type="match status" value="1"/>
</dbReference>
<dbReference type="PANTHER" id="PTHR43798">
    <property type="entry name" value="MONOACYLGLYCEROL LIPASE"/>
    <property type="match status" value="1"/>
</dbReference>
<dbReference type="Pfam" id="PF00561">
    <property type="entry name" value="Abhydrolase_1"/>
    <property type="match status" value="1"/>
</dbReference>
<organism evidence="2 3">
    <name type="scientific">Glaciecola siphonariae</name>
    <dbReference type="NCBI Taxonomy" id="521012"/>
    <lineage>
        <taxon>Bacteria</taxon>
        <taxon>Pseudomonadati</taxon>
        <taxon>Pseudomonadota</taxon>
        <taxon>Gammaproteobacteria</taxon>
        <taxon>Alteromonadales</taxon>
        <taxon>Alteromonadaceae</taxon>
        <taxon>Glaciecola</taxon>
    </lineage>
</organism>
<name>A0ABV9LVV7_9ALTE</name>
<keyword evidence="2" id="KW-0378">Hydrolase</keyword>
<feature type="domain" description="AB hydrolase-1" evidence="1">
    <location>
        <begin position="65"/>
        <end position="151"/>
    </location>
</feature>
<keyword evidence="3" id="KW-1185">Reference proteome</keyword>
<gene>
    <name evidence="2" type="ORF">ACFO4O_06205</name>
</gene>
<evidence type="ECO:0000313" key="3">
    <source>
        <dbReference type="Proteomes" id="UP001595897"/>
    </source>
</evidence>
<evidence type="ECO:0000259" key="1">
    <source>
        <dbReference type="Pfam" id="PF00561"/>
    </source>
</evidence>
<dbReference type="InterPro" id="IPR000073">
    <property type="entry name" value="AB_hydrolase_1"/>
</dbReference>
<proteinExistence type="predicted"/>
<dbReference type="PANTHER" id="PTHR43798:SF33">
    <property type="entry name" value="HYDROLASE, PUTATIVE (AFU_ORTHOLOGUE AFUA_2G14860)-RELATED"/>
    <property type="match status" value="1"/>
</dbReference>